<reference evidence="12" key="1">
    <citation type="submission" date="2025-08" db="UniProtKB">
        <authorList>
            <consortium name="RefSeq"/>
        </authorList>
    </citation>
    <scope>IDENTIFICATION</scope>
    <source>
        <tissue evidence="12">Young leaves</tissue>
    </source>
</reference>
<evidence type="ECO:0000256" key="2">
    <source>
        <dbReference type="ARBA" id="ARBA00007214"/>
    </source>
</evidence>
<dbReference type="GO" id="GO:0080142">
    <property type="term" value="P:regulation of salicylic acid biosynthetic process"/>
    <property type="evidence" value="ECO:0007669"/>
    <property type="project" value="TreeGrafter"/>
</dbReference>
<evidence type="ECO:0000256" key="7">
    <source>
        <dbReference type="ARBA" id="ARBA00023242"/>
    </source>
</evidence>
<dbReference type="GeneID" id="111431358"/>
<sequence>MSPKRLFCETEPCLEQPLEKRRPRLTFASIIGDVVMVNSQNHLLKALEPLLRRVVNEEVDRCLLRYSRLLPRASSLRIQALEPSSFLLYFVNNLPSTIFTGSKITDVESQPLRIAVEAGADNPAFQVYSAMKIEIVVLDGDFASGDKQDWTAEEFNASIVKERSGKRPLLHGEMNITLRDRAATIGDIEFTDNSSWIRSRKFRLGARIVDGSDSDKNRPRIREAITEPFVVKDHRGELYKKHYPPMLHDEVWRLEKIGKEGVFHKKLSNYNIKTVQEFLKLFTIDPQKLRRILGVGMSERMWKATVKHAQTCELGNKVYMFRAHNVLLILNPICEVVRAMIDDQIYSSQDLHNIPPEYLMNLSRQAFDNWHSLQDFEGNFREPPLITQGNEGVGNEEDNDLMVKKSLFRSCELMREEVEFRDWNFNSDQFISTSIHYNYG</sequence>
<comment type="subcellular location">
    <subcellularLocation>
        <location evidence="1">Nucleus</location>
    </subcellularLocation>
</comment>
<evidence type="ECO:0000256" key="5">
    <source>
        <dbReference type="ARBA" id="ARBA00023159"/>
    </source>
</evidence>
<dbReference type="GO" id="GO:0005516">
    <property type="term" value="F:calmodulin binding"/>
    <property type="evidence" value="ECO:0007669"/>
    <property type="project" value="InterPro"/>
</dbReference>
<dbReference type="Pfam" id="PF20452">
    <property type="entry name" value="Calmod_bind_C"/>
    <property type="match status" value="1"/>
</dbReference>
<dbReference type="KEGG" id="cmos:111431358"/>
<evidence type="ECO:0000256" key="4">
    <source>
        <dbReference type="ARBA" id="ARBA00023125"/>
    </source>
</evidence>
<keyword evidence="7" id="KW-0539">Nucleus</keyword>
<feature type="domain" description="Calmodulin binding protein central" evidence="9">
    <location>
        <begin position="246"/>
        <end position="312"/>
    </location>
</feature>
<dbReference type="RefSeq" id="XP_022923744.1">
    <property type="nucleotide sequence ID" value="XM_023067976.1"/>
</dbReference>
<evidence type="ECO:0000256" key="1">
    <source>
        <dbReference type="ARBA" id="ARBA00004123"/>
    </source>
</evidence>
<comment type="similarity">
    <text evidence="2">Belongs to the plant ACBP60 protein family.</text>
</comment>
<dbReference type="Pfam" id="PF20451">
    <property type="entry name" value="Calmod_bind_M"/>
    <property type="match status" value="1"/>
</dbReference>
<name>A0A6J1E793_CUCMO</name>
<evidence type="ECO:0000259" key="8">
    <source>
        <dbReference type="Pfam" id="PF07887"/>
    </source>
</evidence>
<dbReference type="InterPro" id="IPR046830">
    <property type="entry name" value="Calmod_bind_M"/>
</dbReference>
<keyword evidence="11" id="KW-1185">Reference proteome</keyword>
<keyword evidence="4" id="KW-0238">DNA-binding</keyword>
<feature type="domain" description="Calmodulin binding protein-like N-terminal" evidence="8">
    <location>
        <begin position="88"/>
        <end position="234"/>
    </location>
</feature>
<proteinExistence type="inferred from homology"/>
<dbReference type="PANTHER" id="PTHR31713">
    <property type="entry name" value="OS02G0177800 PROTEIN"/>
    <property type="match status" value="1"/>
</dbReference>
<dbReference type="InterPro" id="IPR012416">
    <property type="entry name" value="CBP60"/>
</dbReference>
<gene>
    <name evidence="12" type="primary">LOC111431358</name>
</gene>
<dbReference type="GO" id="GO:0005634">
    <property type="term" value="C:nucleus"/>
    <property type="evidence" value="ECO:0007669"/>
    <property type="project" value="UniProtKB-SubCell"/>
</dbReference>
<evidence type="ECO:0000256" key="6">
    <source>
        <dbReference type="ARBA" id="ARBA00023163"/>
    </source>
</evidence>
<dbReference type="GO" id="GO:0043565">
    <property type="term" value="F:sequence-specific DNA binding"/>
    <property type="evidence" value="ECO:0007669"/>
    <property type="project" value="TreeGrafter"/>
</dbReference>
<keyword evidence="5" id="KW-0010">Activator</keyword>
<accession>A0A6J1E793</accession>
<dbReference type="GO" id="GO:0003700">
    <property type="term" value="F:DNA-binding transcription factor activity"/>
    <property type="evidence" value="ECO:0007669"/>
    <property type="project" value="TreeGrafter"/>
</dbReference>
<feature type="domain" description="Calmodulin binding protein C-terminal" evidence="10">
    <location>
        <begin position="317"/>
        <end position="375"/>
    </location>
</feature>
<dbReference type="Pfam" id="PF07887">
    <property type="entry name" value="Calmodulin_bind"/>
    <property type="match status" value="1"/>
</dbReference>
<dbReference type="Proteomes" id="UP000504609">
    <property type="component" value="Unplaced"/>
</dbReference>
<dbReference type="InterPro" id="IPR046829">
    <property type="entry name" value="Calmod_bind_C"/>
</dbReference>
<dbReference type="PANTHER" id="PTHR31713:SF42">
    <property type="entry name" value="PROTEIN SAR DEFICIENT 1"/>
    <property type="match status" value="1"/>
</dbReference>
<dbReference type="AlphaFoldDB" id="A0A6J1E793"/>
<dbReference type="InterPro" id="IPR046831">
    <property type="entry name" value="Calmodulin_bind_N"/>
</dbReference>
<protein>
    <submittedName>
        <fullName evidence="12">Protein SAR DEFICIENT 1 isoform X1</fullName>
    </submittedName>
</protein>
<evidence type="ECO:0000313" key="11">
    <source>
        <dbReference type="Proteomes" id="UP000504609"/>
    </source>
</evidence>
<evidence type="ECO:0000259" key="9">
    <source>
        <dbReference type="Pfam" id="PF20451"/>
    </source>
</evidence>
<keyword evidence="6" id="KW-0804">Transcription</keyword>
<evidence type="ECO:0000259" key="10">
    <source>
        <dbReference type="Pfam" id="PF20452"/>
    </source>
</evidence>
<organism evidence="11 12">
    <name type="scientific">Cucurbita moschata</name>
    <name type="common">Winter crookneck squash</name>
    <name type="synonym">Cucurbita pepo var. moschata</name>
    <dbReference type="NCBI Taxonomy" id="3662"/>
    <lineage>
        <taxon>Eukaryota</taxon>
        <taxon>Viridiplantae</taxon>
        <taxon>Streptophyta</taxon>
        <taxon>Embryophyta</taxon>
        <taxon>Tracheophyta</taxon>
        <taxon>Spermatophyta</taxon>
        <taxon>Magnoliopsida</taxon>
        <taxon>eudicotyledons</taxon>
        <taxon>Gunneridae</taxon>
        <taxon>Pentapetalae</taxon>
        <taxon>rosids</taxon>
        <taxon>fabids</taxon>
        <taxon>Cucurbitales</taxon>
        <taxon>Cucurbitaceae</taxon>
        <taxon>Cucurbiteae</taxon>
        <taxon>Cucurbita</taxon>
    </lineage>
</organism>
<keyword evidence="3" id="KW-0805">Transcription regulation</keyword>
<evidence type="ECO:0000256" key="3">
    <source>
        <dbReference type="ARBA" id="ARBA00023015"/>
    </source>
</evidence>
<evidence type="ECO:0000313" key="12">
    <source>
        <dbReference type="RefSeq" id="XP_022923744.1"/>
    </source>
</evidence>